<dbReference type="AlphaFoldDB" id="A0A839UNJ5"/>
<dbReference type="PROSITE" id="PS50111">
    <property type="entry name" value="CHEMOTAXIS_TRANSDUC_2"/>
    <property type="match status" value="1"/>
</dbReference>
<feature type="domain" description="HAMP" evidence="6">
    <location>
        <begin position="52"/>
        <end position="106"/>
    </location>
</feature>
<dbReference type="InterPro" id="IPR003660">
    <property type="entry name" value="HAMP_dom"/>
</dbReference>
<evidence type="ECO:0000256" key="4">
    <source>
        <dbReference type="PROSITE-ProRule" id="PRU00284"/>
    </source>
</evidence>
<evidence type="ECO:0000259" key="5">
    <source>
        <dbReference type="PROSITE" id="PS50111"/>
    </source>
</evidence>
<evidence type="ECO:0000259" key="6">
    <source>
        <dbReference type="PROSITE" id="PS50885"/>
    </source>
</evidence>
<comment type="subcellular location">
    <subcellularLocation>
        <location evidence="1">Membrane</location>
    </subcellularLocation>
</comment>
<reference evidence="7 8" key="1">
    <citation type="submission" date="2020-08" db="EMBL/GenBank/DDBJ databases">
        <title>Genomic Encyclopedia of Type Strains, Phase III (KMG-III): the genomes of soil and plant-associated and newly described type strains.</title>
        <authorList>
            <person name="Whitman W."/>
        </authorList>
    </citation>
    <scope>NUCLEOTIDE SEQUENCE [LARGE SCALE GENOMIC DNA]</scope>
    <source>
        <strain evidence="7 8">CECT 8571</strain>
    </source>
</reference>
<dbReference type="PANTHER" id="PTHR32089">
    <property type="entry name" value="METHYL-ACCEPTING CHEMOTAXIS PROTEIN MCPB"/>
    <property type="match status" value="1"/>
</dbReference>
<dbReference type="SUPFAM" id="SSF58104">
    <property type="entry name" value="Methyl-accepting chemotaxis protein (MCP) signaling domain"/>
    <property type="match status" value="1"/>
</dbReference>
<name>A0A839UNJ5_9GAMM</name>
<comment type="caution">
    <text evidence="7">The sequence shown here is derived from an EMBL/GenBank/DDBJ whole genome shotgun (WGS) entry which is preliminary data.</text>
</comment>
<dbReference type="SMART" id="SM00283">
    <property type="entry name" value="MA"/>
    <property type="match status" value="1"/>
</dbReference>
<sequence>MTSLFLRMRLVHWVGIALLSINAFFFTDNTPSLIIQGLLVVVLIIHDIDEKRWGVDALQQVGTYFQHFASKDLSVSCDVNTSLNSEMGEIVATIDTFRGQIQSAMSDIKRVAGANEEAAKHLSTTGQNMGQRIRSEVAIVGRARTHMQEMHELTKSISQRAEQTNTQVTGANEQLQASRSNIGAMAEMVDEHVKASNEITENFATLSANALKIKDVLAVINGIADQTNLLALNAAIEAARAGEHGRGFSVVADEVRGLSQSTQNSLTEINEIISAITSAIDAAGKKVDQQKSSLEALSITSREASDVIVGACDVMQEVAQLTGQSSDHGHSTIHSVSVKVDEVLGEVEQLATAANMSEQDIGELADIANELSQAVQDLRTKVDAFKT</sequence>
<dbReference type="RefSeq" id="WP_183907930.1">
    <property type="nucleotide sequence ID" value="NZ_JACHXZ010000001.1"/>
</dbReference>
<keyword evidence="2 4" id="KW-0807">Transducer</keyword>
<gene>
    <name evidence="7" type="ORF">FHS30_000492</name>
</gene>
<protein>
    <submittedName>
        <fullName evidence="7">Methyl-accepting chemotaxis protein</fullName>
    </submittedName>
</protein>
<evidence type="ECO:0000313" key="8">
    <source>
        <dbReference type="Proteomes" id="UP000559987"/>
    </source>
</evidence>
<keyword evidence="8" id="KW-1185">Reference proteome</keyword>
<dbReference type="EMBL" id="JACHXZ010000001">
    <property type="protein sequence ID" value="MBB3167316.1"/>
    <property type="molecule type" value="Genomic_DNA"/>
</dbReference>
<accession>A0A839UNJ5</accession>
<dbReference type="SMART" id="SM00304">
    <property type="entry name" value="HAMP"/>
    <property type="match status" value="1"/>
</dbReference>
<dbReference type="GO" id="GO:0016020">
    <property type="term" value="C:membrane"/>
    <property type="evidence" value="ECO:0007669"/>
    <property type="project" value="UniProtKB-SubCell"/>
</dbReference>
<dbReference type="Proteomes" id="UP000559987">
    <property type="component" value="Unassembled WGS sequence"/>
</dbReference>
<dbReference type="GO" id="GO:0007165">
    <property type="term" value="P:signal transduction"/>
    <property type="evidence" value="ECO:0007669"/>
    <property type="project" value="UniProtKB-KW"/>
</dbReference>
<organism evidence="7 8">
    <name type="scientific">Simiduia aestuariiviva</name>
    <dbReference type="NCBI Taxonomy" id="1510459"/>
    <lineage>
        <taxon>Bacteria</taxon>
        <taxon>Pseudomonadati</taxon>
        <taxon>Pseudomonadota</taxon>
        <taxon>Gammaproteobacteria</taxon>
        <taxon>Cellvibrionales</taxon>
        <taxon>Cellvibrionaceae</taxon>
        <taxon>Simiduia</taxon>
    </lineage>
</organism>
<comment type="similarity">
    <text evidence="3">Belongs to the methyl-accepting chemotaxis (MCP) protein family.</text>
</comment>
<dbReference type="PANTHER" id="PTHR32089:SF112">
    <property type="entry name" value="LYSOZYME-LIKE PROTEIN-RELATED"/>
    <property type="match status" value="1"/>
</dbReference>
<evidence type="ECO:0000256" key="3">
    <source>
        <dbReference type="ARBA" id="ARBA00029447"/>
    </source>
</evidence>
<dbReference type="Pfam" id="PF00015">
    <property type="entry name" value="MCPsignal"/>
    <property type="match status" value="1"/>
</dbReference>
<proteinExistence type="inferred from homology"/>
<evidence type="ECO:0000256" key="2">
    <source>
        <dbReference type="ARBA" id="ARBA00023224"/>
    </source>
</evidence>
<dbReference type="GO" id="GO:0006935">
    <property type="term" value="P:chemotaxis"/>
    <property type="evidence" value="ECO:0007669"/>
    <property type="project" value="UniProtKB-ARBA"/>
</dbReference>
<feature type="domain" description="Methyl-accepting transducer" evidence="5">
    <location>
        <begin position="111"/>
        <end position="351"/>
    </location>
</feature>
<dbReference type="Gene3D" id="1.10.287.950">
    <property type="entry name" value="Methyl-accepting chemotaxis protein"/>
    <property type="match status" value="1"/>
</dbReference>
<dbReference type="InterPro" id="IPR004089">
    <property type="entry name" value="MCPsignal_dom"/>
</dbReference>
<evidence type="ECO:0000313" key="7">
    <source>
        <dbReference type="EMBL" id="MBB3167316.1"/>
    </source>
</evidence>
<dbReference type="PROSITE" id="PS50885">
    <property type="entry name" value="HAMP"/>
    <property type="match status" value="1"/>
</dbReference>
<evidence type="ECO:0000256" key="1">
    <source>
        <dbReference type="ARBA" id="ARBA00004370"/>
    </source>
</evidence>